<dbReference type="PANTHER" id="PTHR16771:SF0">
    <property type="entry name" value="26S PROTEASOME COMPLEX SUBUNIT SEM1"/>
    <property type="match status" value="1"/>
</dbReference>
<dbReference type="GO" id="GO:0005634">
    <property type="term" value="C:nucleus"/>
    <property type="evidence" value="ECO:0007669"/>
    <property type="project" value="UniProtKB-SubCell"/>
</dbReference>
<evidence type="ECO:0000256" key="2">
    <source>
        <dbReference type="RuleBase" id="RU369057"/>
    </source>
</evidence>
<evidence type="ECO:0000256" key="1">
    <source>
        <dbReference type="ARBA" id="ARBA00034491"/>
    </source>
</evidence>
<comment type="subcellular location">
    <subcellularLocation>
        <location evidence="2">Nucleus</location>
    </subcellularLocation>
</comment>
<evidence type="ECO:0000256" key="3">
    <source>
        <dbReference type="SAM" id="MobiDB-lite"/>
    </source>
</evidence>
<dbReference type="Pfam" id="PF05160">
    <property type="entry name" value="DSS1_SEM1"/>
    <property type="match status" value="1"/>
</dbReference>
<reference evidence="4 5" key="1">
    <citation type="submission" date="2017-07" db="EMBL/GenBank/DDBJ databases">
        <title>Genome sequence of the Sordaria macrospora wild type strain R19027.</title>
        <authorList>
            <person name="Nowrousian M."/>
            <person name="Teichert I."/>
            <person name="Kueck U."/>
        </authorList>
    </citation>
    <scope>NUCLEOTIDE SEQUENCE [LARGE SCALE GENOMIC DNA]</scope>
    <source>
        <strain evidence="4 5">R19027</strain>
        <tissue evidence="4">Mycelium</tissue>
    </source>
</reference>
<dbReference type="GO" id="GO:0043248">
    <property type="term" value="P:proteasome assembly"/>
    <property type="evidence" value="ECO:0007669"/>
    <property type="project" value="UniProtKB-UniRule"/>
</dbReference>
<sequence length="91" mass="10459">MASTQPKTDIKSTEPKPEQPVTEKKTAVLEEDDEFEDFPVDDWEAEDTEAAKGNNEAKHLWEESWDDDDTSDDFSSQLKEELKKVEAAKKR</sequence>
<feature type="region of interest" description="Disordered" evidence="3">
    <location>
        <begin position="1"/>
        <end position="74"/>
    </location>
</feature>
<comment type="caution">
    <text evidence="4">The sequence shown here is derived from an EMBL/GenBank/DDBJ whole genome shotgun (WGS) entry which is preliminary data.</text>
</comment>
<dbReference type="EMBL" id="NMPR01000054">
    <property type="protein sequence ID" value="KAA8632463.1"/>
    <property type="molecule type" value="Genomic_DNA"/>
</dbReference>
<dbReference type="InterPro" id="IPR007834">
    <property type="entry name" value="DSS1_SEM1"/>
</dbReference>
<comment type="similarity">
    <text evidence="1 2">Belongs to the DSS1/SEM1 family.</text>
</comment>
<feature type="compositionally biased region" description="Basic and acidic residues" evidence="3">
    <location>
        <begin position="8"/>
        <end position="28"/>
    </location>
</feature>
<evidence type="ECO:0000313" key="5">
    <source>
        <dbReference type="Proteomes" id="UP000433876"/>
    </source>
</evidence>
<feature type="compositionally biased region" description="Acidic residues" evidence="3">
    <location>
        <begin position="63"/>
        <end position="72"/>
    </location>
</feature>
<accession>A0A8S8ZR06</accession>
<dbReference type="VEuPathDB" id="FungiDB:SMAC_03049"/>
<dbReference type="GO" id="GO:0006406">
    <property type="term" value="P:mRNA export from nucleus"/>
    <property type="evidence" value="ECO:0007669"/>
    <property type="project" value="UniProtKB-UniRule"/>
</dbReference>
<dbReference type="Proteomes" id="UP000433876">
    <property type="component" value="Unassembled WGS sequence"/>
</dbReference>
<organism evidence="4 5">
    <name type="scientific">Sordaria macrospora</name>
    <dbReference type="NCBI Taxonomy" id="5147"/>
    <lineage>
        <taxon>Eukaryota</taxon>
        <taxon>Fungi</taxon>
        <taxon>Dikarya</taxon>
        <taxon>Ascomycota</taxon>
        <taxon>Pezizomycotina</taxon>
        <taxon>Sordariomycetes</taxon>
        <taxon>Sordariomycetidae</taxon>
        <taxon>Sordariales</taxon>
        <taxon>Sordariaceae</taxon>
        <taxon>Sordaria</taxon>
    </lineage>
</organism>
<dbReference type="GO" id="GO:0000724">
    <property type="term" value="P:double-strand break repair via homologous recombination"/>
    <property type="evidence" value="ECO:0007669"/>
    <property type="project" value="TreeGrafter"/>
</dbReference>
<dbReference type="PANTHER" id="PTHR16771">
    <property type="entry name" value="26 PROTEASOME COMPLEX SUBUNIT DSS1"/>
    <property type="match status" value="1"/>
</dbReference>
<protein>
    <recommendedName>
        <fullName evidence="2">26S proteasome complex subunit SEM1</fullName>
    </recommendedName>
</protein>
<gene>
    <name evidence="4" type="ORF">SMACR_03049</name>
</gene>
<dbReference type="GO" id="GO:0008541">
    <property type="term" value="C:proteasome regulatory particle, lid subcomplex"/>
    <property type="evidence" value="ECO:0007669"/>
    <property type="project" value="UniProtKB-UniRule"/>
</dbReference>
<proteinExistence type="inferred from homology"/>
<keyword evidence="2" id="KW-0647">Proteasome</keyword>
<name>A0A8S8ZR06_SORMA</name>
<feature type="compositionally biased region" description="Acidic residues" evidence="3">
    <location>
        <begin position="29"/>
        <end position="48"/>
    </location>
</feature>
<comment type="function">
    <text evidence="2">Component of the 26S proteasome, a multiprotein complex involved in the ATP-dependent degradation of ubiquitinated proteins.</text>
</comment>
<keyword evidence="2" id="KW-0539">Nucleus</keyword>
<dbReference type="AlphaFoldDB" id="A0A8S8ZR06"/>
<evidence type="ECO:0000313" key="4">
    <source>
        <dbReference type="EMBL" id="KAA8632463.1"/>
    </source>
</evidence>
<dbReference type="SMART" id="SM01385">
    <property type="entry name" value="DSS1_SEM1"/>
    <property type="match status" value="1"/>
</dbReference>
<dbReference type="OMA" id="TTQHLWE"/>